<dbReference type="RefSeq" id="WP_009313592.1">
    <property type="nucleotide sequence ID" value="NZ_AEJC01000262.1"/>
</dbReference>
<keyword evidence="2" id="KW-0812">Transmembrane</keyword>
<feature type="compositionally biased region" description="Low complexity" evidence="1">
    <location>
        <begin position="186"/>
        <end position="215"/>
    </location>
</feature>
<evidence type="ECO:0000313" key="5">
    <source>
        <dbReference type="Proteomes" id="UP000010411"/>
    </source>
</evidence>
<feature type="domain" description="Peptidoglycan binding-like" evidence="3">
    <location>
        <begin position="260"/>
        <end position="317"/>
    </location>
</feature>
<reference evidence="4 5" key="1">
    <citation type="submission" date="2012-11" db="EMBL/GenBank/DDBJ databases">
        <authorList>
            <person name="Huguet-Tapia J.C."/>
            <person name="Durkin A.S."/>
            <person name="Pettis G.S."/>
            <person name="Badger J.H."/>
        </authorList>
    </citation>
    <scope>NUCLEOTIDE SEQUENCE [LARGE SCALE GENOMIC DNA]</scope>
    <source>
        <strain evidence="4 5">91-03</strain>
    </source>
</reference>
<dbReference type="SUPFAM" id="SSF47090">
    <property type="entry name" value="PGBD-like"/>
    <property type="match status" value="1"/>
</dbReference>
<evidence type="ECO:0000256" key="1">
    <source>
        <dbReference type="SAM" id="MobiDB-lite"/>
    </source>
</evidence>
<sequence>MSEPTGPVCPRCGTPRATDGTPACSCGQLASDAHRENRTAQAAAAEDFDPVRIRPFVKVSGEAEAADGGEDADEAGHADPGDGTGFADGSAAAPLDTGHVSAGEPVVSSRDADDAGDRSGADGGAQGARRRRRRGVALAAGAGAAVVAAVAAGFISGLFSYEAPSRDGALPDDVRAELPEGAPSGSDAPSTTPSRATSSPAPSDTPATSPSGTPSESRATPTGSSSDPTGIPSGGGQTATAGPIPTQSVDPNPVLRFGDTGPEVTELQLRLRESGLYDGDIDGDYDRQVESAVRAYQLTRVILDDESGVYGVSTRASLESETSEP</sequence>
<feature type="region of interest" description="Disordered" evidence="1">
    <location>
        <begin position="163"/>
        <end position="261"/>
    </location>
</feature>
<proteinExistence type="predicted"/>
<feature type="compositionally biased region" description="Polar residues" evidence="1">
    <location>
        <begin position="216"/>
        <end position="228"/>
    </location>
</feature>
<evidence type="ECO:0000259" key="3">
    <source>
        <dbReference type="Pfam" id="PF01471"/>
    </source>
</evidence>
<feature type="region of interest" description="Disordered" evidence="1">
    <location>
        <begin position="1"/>
        <end position="23"/>
    </location>
</feature>
<dbReference type="InterPro" id="IPR036366">
    <property type="entry name" value="PGBDSf"/>
</dbReference>
<dbReference type="OrthoDB" id="3874291at2"/>
<dbReference type="Pfam" id="PF01471">
    <property type="entry name" value="PG_binding_1"/>
    <property type="match status" value="1"/>
</dbReference>
<accession>L1KZF7</accession>
<evidence type="ECO:0000313" key="4">
    <source>
        <dbReference type="EMBL" id="EKX65845.1"/>
    </source>
</evidence>
<keyword evidence="2" id="KW-1133">Transmembrane helix</keyword>
<name>L1KZF7_9ACTN</name>
<feature type="compositionally biased region" description="Acidic residues" evidence="1">
    <location>
        <begin position="64"/>
        <end position="73"/>
    </location>
</feature>
<comment type="caution">
    <text evidence="4">The sequence shown here is derived from an EMBL/GenBank/DDBJ whole genome shotgun (WGS) entry which is preliminary data.</text>
</comment>
<protein>
    <recommendedName>
        <fullName evidence="3">Peptidoglycan binding-like domain-containing protein</fullName>
    </recommendedName>
</protein>
<dbReference type="PATRIC" id="fig|698759.3.peg.3528"/>
<dbReference type="Proteomes" id="UP000010411">
    <property type="component" value="Unassembled WGS sequence"/>
</dbReference>
<organism evidence="4 5">
    <name type="scientific">Streptomyces ipomoeae 91-03</name>
    <dbReference type="NCBI Taxonomy" id="698759"/>
    <lineage>
        <taxon>Bacteria</taxon>
        <taxon>Bacillati</taxon>
        <taxon>Actinomycetota</taxon>
        <taxon>Actinomycetes</taxon>
        <taxon>Kitasatosporales</taxon>
        <taxon>Streptomycetaceae</taxon>
        <taxon>Streptomyces</taxon>
    </lineage>
</organism>
<keyword evidence="5" id="KW-1185">Reference proteome</keyword>
<dbReference type="AlphaFoldDB" id="L1KZF7"/>
<keyword evidence="2" id="KW-0472">Membrane</keyword>
<feature type="region of interest" description="Disordered" evidence="1">
    <location>
        <begin position="59"/>
        <end position="139"/>
    </location>
</feature>
<dbReference type="InterPro" id="IPR036365">
    <property type="entry name" value="PGBD-like_sf"/>
</dbReference>
<dbReference type="Gene3D" id="1.10.101.10">
    <property type="entry name" value="PGBD-like superfamily/PGBD"/>
    <property type="match status" value="1"/>
</dbReference>
<feature type="compositionally biased region" description="Basic and acidic residues" evidence="1">
    <location>
        <begin position="110"/>
        <end position="120"/>
    </location>
</feature>
<gene>
    <name evidence="4" type="ORF">STRIP9103_00839</name>
</gene>
<feature type="transmembrane region" description="Helical" evidence="2">
    <location>
        <begin position="136"/>
        <end position="161"/>
    </location>
</feature>
<dbReference type="EMBL" id="AEJC01000262">
    <property type="protein sequence ID" value="EKX65845.1"/>
    <property type="molecule type" value="Genomic_DNA"/>
</dbReference>
<evidence type="ECO:0000256" key="2">
    <source>
        <dbReference type="SAM" id="Phobius"/>
    </source>
</evidence>
<dbReference type="InterPro" id="IPR002477">
    <property type="entry name" value="Peptidoglycan-bd-like"/>
</dbReference>